<evidence type="ECO:0000256" key="2">
    <source>
        <dbReference type="SAM" id="MobiDB-lite"/>
    </source>
</evidence>
<keyword evidence="1" id="KW-0175">Coiled coil</keyword>
<protein>
    <submittedName>
        <fullName evidence="3">Putative transposase</fullName>
    </submittedName>
</protein>
<sequence>VLNFKLKSRQSFKFKTSSVVCLYIYVFQEKATKAYEDWTATQQSECGSSTPLPLTLEQETNLWLEAVGGAKKGSAYGIGTLYSAAKHKSNYLGSCSSAPPSSAPAPEMTQMQAEIEELRRENEAMRLAQEAHQREMHEMMRASQEMMQELLRNQKKGKGKRDSSGKGKSKSRHRHHSDDGSSSASSH</sequence>
<proteinExistence type="predicted"/>
<evidence type="ECO:0000313" key="3">
    <source>
        <dbReference type="EMBL" id="BAG55318.1"/>
    </source>
</evidence>
<dbReference type="EMBL" id="AB375309">
    <property type="protein sequence ID" value="BAG55318.1"/>
    <property type="molecule type" value="Genomic_DNA"/>
</dbReference>
<evidence type="ECO:0000256" key="1">
    <source>
        <dbReference type="SAM" id="Coils"/>
    </source>
</evidence>
<name>B3XZP2_PETIN</name>
<feature type="region of interest" description="Disordered" evidence="2">
    <location>
        <begin position="141"/>
        <end position="187"/>
    </location>
</feature>
<feature type="coiled-coil region" evidence="1">
    <location>
        <begin position="108"/>
        <end position="135"/>
    </location>
</feature>
<gene>
    <name evidence="3" type="primary">dPifTp1</name>
</gene>
<feature type="non-terminal residue" evidence="3">
    <location>
        <position position="187"/>
    </location>
</feature>
<feature type="non-terminal residue" evidence="3">
    <location>
        <position position="1"/>
    </location>
</feature>
<dbReference type="AlphaFoldDB" id="B3XZP2"/>
<reference evidence="3" key="1">
    <citation type="journal article" date="2008" name="Planta">
        <title>Green corolla segments in a wild Petunia species caused by a mutation in FBP2, a SEPALLATA-like MADS box gene.</title>
        <authorList>
            <person name="Matsubara K."/>
            <person name="Shimamura K."/>
            <person name="Kodama H."/>
            <person name="Kokubun H."/>
            <person name="Watanabe H."/>
            <person name="Basualdo I.L."/>
            <person name="Ando T."/>
        </authorList>
    </citation>
    <scope>NUCLEOTIDE SEQUENCE</scope>
    <source>
        <strain evidence="3">P19b</strain>
    </source>
</reference>
<organism evidence="3">
    <name type="scientific">Petunia integrifolia subsp. inflata</name>
    <dbReference type="NCBI Taxonomy" id="212142"/>
    <lineage>
        <taxon>Eukaryota</taxon>
        <taxon>Viridiplantae</taxon>
        <taxon>Streptophyta</taxon>
        <taxon>Embryophyta</taxon>
        <taxon>Tracheophyta</taxon>
        <taxon>Spermatophyta</taxon>
        <taxon>Magnoliopsida</taxon>
        <taxon>eudicotyledons</taxon>
        <taxon>Gunneridae</taxon>
        <taxon>Pentapetalae</taxon>
        <taxon>asterids</taxon>
        <taxon>lamiids</taxon>
        <taxon>Solanales</taxon>
        <taxon>Solanaceae</taxon>
        <taxon>Petunioideae</taxon>
        <taxon>Petunia</taxon>
    </lineage>
</organism>
<accession>B3XZP2</accession>